<reference evidence="1" key="1">
    <citation type="submission" date="2023-04" db="EMBL/GenBank/DDBJ databases">
        <title>Draft Genome sequencing of Naganishia species isolated from polar environments using Oxford Nanopore Technology.</title>
        <authorList>
            <person name="Leo P."/>
            <person name="Venkateswaran K."/>
        </authorList>
    </citation>
    <scope>NUCLEOTIDE SEQUENCE</scope>
    <source>
        <strain evidence="1">MNA-CCFEE 5425</strain>
    </source>
</reference>
<dbReference type="Proteomes" id="UP001243375">
    <property type="component" value="Unassembled WGS sequence"/>
</dbReference>
<organism evidence="1 2">
    <name type="scientific">Naganishia vaughanmartiniae</name>
    <dbReference type="NCBI Taxonomy" id="1424756"/>
    <lineage>
        <taxon>Eukaryota</taxon>
        <taxon>Fungi</taxon>
        <taxon>Dikarya</taxon>
        <taxon>Basidiomycota</taxon>
        <taxon>Agaricomycotina</taxon>
        <taxon>Tremellomycetes</taxon>
        <taxon>Filobasidiales</taxon>
        <taxon>Filobasidiaceae</taxon>
        <taxon>Naganishia</taxon>
    </lineage>
</organism>
<accession>A0ACC2XP06</accession>
<dbReference type="EMBL" id="JASBWU010000001">
    <property type="protein sequence ID" value="KAJ9125179.1"/>
    <property type="molecule type" value="Genomic_DNA"/>
</dbReference>
<keyword evidence="2" id="KW-1185">Reference proteome</keyword>
<sequence>MTMTAGPAYLDPVAAATMRANELNSKNYVSANAPKMIKKIQFQPMTPQQIVNISEFEAYRQELYEIRGNGTKAPQTNGVLDPRLGTSDKSGSCDTCHMSMAECVGHYAYIKLVLPVYHIGYFRACITMLQDICKTCSRVLLSEEDRRKYLRLFRRPGLENLQRASLAKQVNTACRKVLKCPYCTSLNGVVKKAGPLKITHERFRAKSTRDEQEEFKGTFASAIKEQRELGGLLSKAHEDIHPLRSLDLFRKVSAEDCELLGLKPDIGRPEDYIWQYISVPSPCIRPSVAQEGATNEDDLTVKLSEIIYANQLINASLAKGQGVQQIMEQWEWLQLSIALYINADTPGIPKEGNKPIRGFCQRLKGKQGRFRGNLSGKRVDFSGRTVIGPDPNLRIDEASPAQFLPRIAKKLTYPERVTDYNIDRLKKMVLNGIHTHPGANYVIDGQRGFKKYLKFAKLDEVSKYLRVGDTVERHLIDGDIVLFNRQPSLHKLSIMCHRVKVRPWRTLRLNECACNPYNADFDGDEMNMHVPQTEEARTEAAELMSVTKNMVTPKNGEPIIAAIQDFITASYLLSKRDTLYDRQQFTQICSYLQDANLKIDLPPPTILKPVSLWTGKQVYNCLMRPNKESKILVNLEAKCKTLVKSKLGFVDDMAPNDGYLVIVNSEVMCGVFDKATVGDGKKNSVFGVIFRDYGPDEAAVAMGRLAKLSARWLANQGFSLGINDVMPGPMLRALKEAKVEEAYAKCEENISMARQGKLQNQPGCDQEETLEHIISGYLSGVRADVGNICMAELSSANAPLIMATCGSKGSLINVAQMVACVGQQIIAGKRVQNGFVDRTLPHFPKKSRAPGSKGFVRNSFFSGLTPTEFLCHAISGREGLVDTAVKTAETGYMSRRLMKALEDLSAHYDISVRNSVGVVVQFTYGDDGLDPACLEGDAVPVAYTRTFSHVLASMPDKESEGLLPYKIREITKAVLESHSWTTNTHSFFREATMTFLEENVIRVVADVRERIGIHRADEDVEENSEIDEHVLNAGGEPDKFRIVDNVMRVTETQLLSFLDICYVKYYRALIEPGMSRYQAADYARGLSLASSPGSTVGAVGAQSIGEPGTQMTLKTFHFAGVAAMNVTLGVPRIKEIINAAKIISTPIITCKLQVPGSEPSARIVKGRIEKTLLGDIASVIEEAWGDVATSVGIHIDHRALSRLQLECTLDDIKRCICENRKLKISEADIVLKPNQWRLRIYVDGGDKYHRLRFLKRSLPSIVVNGLPQIARALISIEEDKAAKTGGEKELKQQLLVEGYGLKEVMCIEGIVGTQTKTNHVMETQKVLGIEAARRTIFTEIQHTMESHGMNIDPRHIGLLGDTMTYKGEVLGITRFGVQRSRDSTLMLASFEKTTDHLFDAALYSKEDAIEGVSECIILGTPAKKTGTSIASLVTAAPAISQPKKPLFERLYRAVHRARPA</sequence>
<name>A0ACC2XP06_9TREE</name>
<evidence type="ECO:0000313" key="2">
    <source>
        <dbReference type="Proteomes" id="UP001243375"/>
    </source>
</evidence>
<comment type="caution">
    <text evidence="1">The sequence shown here is derived from an EMBL/GenBank/DDBJ whole genome shotgun (WGS) entry which is preliminary data.</text>
</comment>
<evidence type="ECO:0000313" key="1">
    <source>
        <dbReference type="EMBL" id="KAJ9125179.1"/>
    </source>
</evidence>
<gene>
    <name evidence="1" type="ORF">QFC22_000133</name>
</gene>
<protein>
    <submittedName>
        <fullName evidence="1">Uncharacterized protein</fullName>
    </submittedName>
</protein>
<proteinExistence type="predicted"/>